<evidence type="ECO:0000313" key="1">
    <source>
        <dbReference type="EMBL" id="CAL4241094.1"/>
    </source>
</evidence>
<gene>
    <name evidence="1" type="ORF">MNOR_LOCUS40671</name>
</gene>
<comment type="caution">
    <text evidence="1">The sequence shown here is derived from an EMBL/GenBank/DDBJ whole genome shotgun (WGS) entry which is preliminary data.</text>
</comment>
<dbReference type="AlphaFoldDB" id="A0AAV2SRI8"/>
<reference evidence="1 2" key="1">
    <citation type="submission" date="2024-05" db="EMBL/GenBank/DDBJ databases">
        <authorList>
            <person name="Wallberg A."/>
        </authorList>
    </citation>
    <scope>NUCLEOTIDE SEQUENCE [LARGE SCALE GENOMIC DNA]</scope>
</reference>
<accession>A0AAV2SRI8</accession>
<name>A0AAV2SRI8_MEGNR</name>
<dbReference type="Proteomes" id="UP001497623">
    <property type="component" value="Unassembled WGS sequence"/>
</dbReference>
<dbReference type="EMBL" id="CAXKWB010129052">
    <property type="protein sequence ID" value="CAL4241094.1"/>
    <property type="molecule type" value="Genomic_DNA"/>
</dbReference>
<organism evidence="1 2">
    <name type="scientific">Meganyctiphanes norvegica</name>
    <name type="common">Northern krill</name>
    <name type="synonym">Thysanopoda norvegica</name>
    <dbReference type="NCBI Taxonomy" id="48144"/>
    <lineage>
        <taxon>Eukaryota</taxon>
        <taxon>Metazoa</taxon>
        <taxon>Ecdysozoa</taxon>
        <taxon>Arthropoda</taxon>
        <taxon>Crustacea</taxon>
        <taxon>Multicrustacea</taxon>
        <taxon>Malacostraca</taxon>
        <taxon>Eumalacostraca</taxon>
        <taxon>Eucarida</taxon>
        <taxon>Euphausiacea</taxon>
        <taxon>Euphausiidae</taxon>
        <taxon>Meganyctiphanes</taxon>
    </lineage>
</organism>
<sequence length="123" mass="14099">IILIKNKQKKIQNVKKGQKMFIQKFYSDGLKTLVVVKNLKYPVRALVLQCWKAISYANWDLSSKDSCHCASTTCTFHYLVGTDEKLMEPMGQNWTVTKRLDGAKLDSVFRHELFDGEKLDSGP</sequence>
<keyword evidence="2" id="KW-1185">Reference proteome</keyword>
<evidence type="ECO:0000313" key="2">
    <source>
        <dbReference type="Proteomes" id="UP001497623"/>
    </source>
</evidence>
<protein>
    <submittedName>
        <fullName evidence="1">Uncharacterized protein</fullName>
    </submittedName>
</protein>
<feature type="non-terminal residue" evidence="1">
    <location>
        <position position="1"/>
    </location>
</feature>
<proteinExistence type="predicted"/>